<keyword evidence="9" id="KW-0472">Membrane</keyword>
<sequence>MSDWILYLLIAVALAFATSSWWGVRRLKALHMRSAVAGEAYDSGLAQQRVAVVLNPIKARADEARGMIHRACLAAGWEEPVFFETTAEDPGFSQMQAALAAKPDVVLVGGGDGTVRVVAEALANTDVAMGLIPLGTGNLLARNVDLDVNDLHGNVQTALFGRQRYIDTARMAIENSRTGHYSEHVFLVIAGIGMDAEVLADTNAGLKKAVGWLAYTEAGVRHLPGRRKKVSIALDDSPEQVRNIRSVLFANCGLVPGGIDFIPQAMIDDGMLDVVVMSPRSALGWLLMYVKIMFKHSGKLPIMTVYRSVKVVIKCPEPMPTQLDGDTAGEATQLTVGVEPRSLLVRVRGQGHSGGPAQGSPRTVR</sequence>
<keyword evidence="5 11" id="KW-0418">Kinase</keyword>
<dbReference type="AlphaFoldDB" id="A0AAJ1WFB0"/>
<dbReference type="PROSITE" id="PS50146">
    <property type="entry name" value="DAGK"/>
    <property type="match status" value="1"/>
</dbReference>
<keyword evidence="7" id="KW-0594">Phospholipid biosynthesis</keyword>
<evidence type="ECO:0000313" key="12">
    <source>
        <dbReference type="Proteomes" id="UP001239267"/>
    </source>
</evidence>
<keyword evidence="3" id="KW-0808">Transferase</keyword>
<dbReference type="Pfam" id="PF00781">
    <property type="entry name" value="DAGK_cat"/>
    <property type="match status" value="1"/>
</dbReference>
<comment type="caution">
    <text evidence="11">The sequence shown here is derived from an EMBL/GenBank/DDBJ whole genome shotgun (WGS) entry which is preliminary data.</text>
</comment>
<dbReference type="EMBL" id="JAUSTB010000004">
    <property type="protein sequence ID" value="MDQ0145675.1"/>
    <property type="molecule type" value="Genomic_DNA"/>
</dbReference>
<dbReference type="SUPFAM" id="SSF111331">
    <property type="entry name" value="NAD kinase/diacylglycerol kinase-like"/>
    <property type="match status" value="1"/>
</dbReference>
<comment type="cofactor">
    <cofactor evidence="1">
        <name>Mg(2+)</name>
        <dbReference type="ChEBI" id="CHEBI:18420"/>
    </cofactor>
</comment>
<feature type="transmembrane region" description="Helical" evidence="9">
    <location>
        <begin position="6"/>
        <end position="24"/>
    </location>
</feature>
<evidence type="ECO:0000256" key="1">
    <source>
        <dbReference type="ARBA" id="ARBA00001946"/>
    </source>
</evidence>
<dbReference type="PANTHER" id="PTHR12358">
    <property type="entry name" value="SPHINGOSINE KINASE"/>
    <property type="match status" value="1"/>
</dbReference>
<evidence type="ECO:0000256" key="4">
    <source>
        <dbReference type="ARBA" id="ARBA00022741"/>
    </source>
</evidence>
<keyword evidence="7" id="KW-0444">Lipid biosynthesis</keyword>
<accession>A0AAJ1WFB0</accession>
<evidence type="ECO:0000256" key="9">
    <source>
        <dbReference type="SAM" id="Phobius"/>
    </source>
</evidence>
<keyword evidence="7" id="KW-0443">Lipid metabolism</keyword>
<reference evidence="11 12" key="1">
    <citation type="submission" date="2023-07" db="EMBL/GenBank/DDBJ databases">
        <title>Sorghum-associated microbial communities from plants grown in Nebraska, USA.</title>
        <authorList>
            <person name="Schachtman D."/>
        </authorList>
    </citation>
    <scope>NUCLEOTIDE SEQUENCE [LARGE SCALE GENOMIC DNA]</scope>
    <source>
        <strain evidence="11 12">DS1001</strain>
    </source>
</reference>
<gene>
    <name evidence="11" type="ORF">J2T23_001567</name>
</gene>
<dbReference type="GO" id="GO:0008654">
    <property type="term" value="P:phospholipid biosynthetic process"/>
    <property type="evidence" value="ECO:0007669"/>
    <property type="project" value="UniProtKB-KW"/>
</dbReference>
<dbReference type="GO" id="GO:0005524">
    <property type="term" value="F:ATP binding"/>
    <property type="evidence" value="ECO:0007669"/>
    <property type="project" value="UniProtKB-KW"/>
</dbReference>
<dbReference type="PANTHER" id="PTHR12358:SF54">
    <property type="entry name" value="SPHINGOSINE KINASE RELATED PROTEIN"/>
    <property type="match status" value="1"/>
</dbReference>
<evidence type="ECO:0000256" key="6">
    <source>
        <dbReference type="ARBA" id="ARBA00022840"/>
    </source>
</evidence>
<dbReference type="RefSeq" id="WP_141158604.1">
    <property type="nucleotide sequence ID" value="NZ_JAUSTB010000004.1"/>
</dbReference>
<feature type="domain" description="DAGKc" evidence="10">
    <location>
        <begin position="45"/>
        <end position="175"/>
    </location>
</feature>
<dbReference type="InterPro" id="IPR016064">
    <property type="entry name" value="NAD/diacylglycerol_kinase_sf"/>
</dbReference>
<evidence type="ECO:0000256" key="3">
    <source>
        <dbReference type="ARBA" id="ARBA00022679"/>
    </source>
</evidence>
<dbReference type="Gene3D" id="3.40.50.10330">
    <property type="entry name" value="Probable inorganic polyphosphate/atp-NAD kinase, domain 1"/>
    <property type="match status" value="1"/>
</dbReference>
<dbReference type="GO" id="GO:0016301">
    <property type="term" value="F:kinase activity"/>
    <property type="evidence" value="ECO:0007669"/>
    <property type="project" value="UniProtKB-KW"/>
</dbReference>
<evidence type="ECO:0000313" key="11">
    <source>
        <dbReference type="EMBL" id="MDQ0145675.1"/>
    </source>
</evidence>
<dbReference type="InterPro" id="IPR017438">
    <property type="entry name" value="ATP-NAD_kinase_N"/>
</dbReference>
<keyword evidence="12" id="KW-1185">Reference proteome</keyword>
<dbReference type="InterPro" id="IPR050187">
    <property type="entry name" value="Lipid_Phosphate_FormReg"/>
</dbReference>
<keyword evidence="4" id="KW-0547">Nucleotide-binding</keyword>
<keyword evidence="9" id="KW-1133">Transmembrane helix</keyword>
<dbReference type="Pfam" id="PF19279">
    <property type="entry name" value="YegS_C"/>
    <property type="match status" value="1"/>
</dbReference>
<evidence type="ECO:0000256" key="5">
    <source>
        <dbReference type="ARBA" id="ARBA00022777"/>
    </source>
</evidence>
<evidence type="ECO:0000256" key="7">
    <source>
        <dbReference type="ARBA" id="ARBA00023209"/>
    </source>
</evidence>
<keyword evidence="6" id="KW-0067">ATP-binding</keyword>
<organism evidence="11 12">
    <name type="scientific">Pseudarthrobacter niigatensis</name>
    <dbReference type="NCBI Taxonomy" id="369935"/>
    <lineage>
        <taxon>Bacteria</taxon>
        <taxon>Bacillati</taxon>
        <taxon>Actinomycetota</taxon>
        <taxon>Actinomycetes</taxon>
        <taxon>Micrococcales</taxon>
        <taxon>Micrococcaceae</taxon>
        <taxon>Pseudarthrobacter</taxon>
    </lineage>
</organism>
<dbReference type="Proteomes" id="UP001239267">
    <property type="component" value="Unassembled WGS sequence"/>
</dbReference>
<keyword evidence="9" id="KW-0812">Transmembrane</keyword>
<evidence type="ECO:0000256" key="8">
    <source>
        <dbReference type="ARBA" id="ARBA00023264"/>
    </source>
</evidence>
<name>A0AAJ1WFB0_9MICC</name>
<proteinExistence type="inferred from homology"/>
<evidence type="ECO:0000259" key="10">
    <source>
        <dbReference type="PROSITE" id="PS50146"/>
    </source>
</evidence>
<dbReference type="InterPro" id="IPR045540">
    <property type="entry name" value="YegS/DAGK_C"/>
</dbReference>
<comment type="similarity">
    <text evidence="2">Belongs to the diacylglycerol/lipid kinase family.</text>
</comment>
<protein>
    <submittedName>
        <fullName evidence="11">Diacylglycerol kinase family enzyme</fullName>
    </submittedName>
</protein>
<dbReference type="InterPro" id="IPR001206">
    <property type="entry name" value="Diacylglycerol_kinase_cat_dom"/>
</dbReference>
<dbReference type="Gene3D" id="2.60.200.40">
    <property type="match status" value="1"/>
</dbReference>
<evidence type="ECO:0000256" key="2">
    <source>
        <dbReference type="ARBA" id="ARBA00005983"/>
    </source>
</evidence>
<keyword evidence="8" id="KW-1208">Phospholipid metabolism</keyword>